<keyword evidence="1" id="KW-1133">Transmembrane helix</keyword>
<evidence type="ECO:0000313" key="3">
    <source>
        <dbReference type="EMBL" id="GAA0172367.1"/>
    </source>
</evidence>
<feature type="transmembrane region" description="Helical" evidence="1">
    <location>
        <begin position="116"/>
        <end position="138"/>
    </location>
</feature>
<evidence type="ECO:0000313" key="4">
    <source>
        <dbReference type="Proteomes" id="UP001454036"/>
    </source>
</evidence>
<sequence length="396" mass="44727">MMATFLDCQDILGIVDGTIPQPAPNHPQYKVWIRCDRLAHSLINSSLTPAVLETLLNYDCSSAIYARIQLEKLFQIHILPFSQVINATTPWPSCASLCPSLFREDERVMVAAKNSAVLNLCFCTPILMVCLLNLLIILRRVHTIEEKNGCNALVTFYHTKTILLHFTQKIIIISLLGHINLSPLVVQDILVHLLRVTSSYVQYVTRGMTRLLIATTDLIMPIPPPSCNSHRLQCKYMEMSPPGTLTMDQQTMKTLYHINSNGSLYPFRVSNVQALSRKSISAAISSQVWHKRLGHPSVDVLISLANKKLIQCKSMTDSHCNLCQLGKHVKLPFHSAITKAFVPFQLIYSDVWEEPTLTFSGLNYYVILLMLTQDILGLIPTKRNRKHSQFLLNFTS</sequence>
<dbReference type="Proteomes" id="UP001454036">
    <property type="component" value="Unassembled WGS sequence"/>
</dbReference>
<reference evidence="3 4" key="1">
    <citation type="submission" date="2024-01" db="EMBL/GenBank/DDBJ databases">
        <title>The complete chloroplast genome sequence of Lithospermum erythrorhizon: insights into the phylogenetic relationship among Boraginaceae species and the maternal lineages of purple gromwells.</title>
        <authorList>
            <person name="Okada T."/>
            <person name="Watanabe K."/>
        </authorList>
    </citation>
    <scope>NUCLEOTIDE SEQUENCE [LARGE SCALE GENOMIC DNA]</scope>
</reference>
<dbReference type="InterPro" id="IPR025724">
    <property type="entry name" value="GAG-pre-integrase_dom"/>
</dbReference>
<gene>
    <name evidence="3" type="ORF">LIER_26209</name>
</gene>
<protein>
    <recommendedName>
        <fullName evidence="2">GAG-pre-integrase domain-containing protein</fullName>
    </recommendedName>
</protein>
<dbReference type="Pfam" id="PF13976">
    <property type="entry name" value="gag_pre-integrs"/>
    <property type="match status" value="1"/>
</dbReference>
<keyword evidence="1" id="KW-0472">Membrane</keyword>
<keyword evidence="4" id="KW-1185">Reference proteome</keyword>
<evidence type="ECO:0000256" key="1">
    <source>
        <dbReference type="SAM" id="Phobius"/>
    </source>
</evidence>
<feature type="domain" description="GAG-pre-integrase" evidence="2">
    <location>
        <begin position="264"/>
        <end position="328"/>
    </location>
</feature>
<evidence type="ECO:0000259" key="2">
    <source>
        <dbReference type="Pfam" id="PF13976"/>
    </source>
</evidence>
<accession>A0AAV3RBI8</accession>
<keyword evidence="1" id="KW-0812">Transmembrane</keyword>
<comment type="caution">
    <text evidence="3">The sequence shown here is derived from an EMBL/GenBank/DDBJ whole genome shotgun (WGS) entry which is preliminary data.</text>
</comment>
<proteinExistence type="predicted"/>
<dbReference type="AlphaFoldDB" id="A0AAV3RBI8"/>
<organism evidence="3 4">
    <name type="scientific">Lithospermum erythrorhizon</name>
    <name type="common">Purple gromwell</name>
    <name type="synonym">Lithospermum officinale var. erythrorhizon</name>
    <dbReference type="NCBI Taxonomy" id="34254"/>
    <lineage>
        <taxon>Eukaryota</taxon>
        <taxon>Viridiplantae</taxon>
        <taxon>Streptophyta</taxon>
        <taxon>Embryophyta</taxon>
        <taxon>Tracheophyta</taxon>
        <taxon>Spermatophyta</taxon>
        <taxon>Magnoliopsida</taxon>
        <taxon>eudicotyledons</taxon>
        <taxon>Gunneridae</taxon>
        <taxon>Pentapetalae</taxon>
        <taxon>asterids</taxon>
        <taxon>lamiids</taxon>
        <taxon>Boraginales</taxon>
        <taxon>Boraginaceae</taxon>
        <taxon>Boraginoideae</taxon>
        <taxon>Lithospermeae</taxon>
        <taxon>Lithospermum</taxon>
    </lineage>
</organism>
<dbReference type="EMBL" id="BAABME010008090">
    <property type="protein sequence ID" value="GAA0172367.1"/>
    <property type="molecule type" value="Genomic_DNA"/>
</dbReference>
<name>A0AAV3RBI8_LITER</name>